<feature type="compositionally biased region" description="Polar residues" evidence="1">
    <location>
        <begin position="413"/>
        <end position="429"/>
    </location>
</feature>
<gene>
    <name evidence="2" type="ORF">EK21DRAFT_87845</name>
</gene>
<name>A0A9P4LN27_9PLEO</name>
<feature type="compositionally biased region" description="Polar residues" evidence="1">
    <location>
        <begin position="1"/>
        <end position="20"/>
    </location>
</feature>
<feature type="compositionally biased region" description="Basic and acidic residues" evidence="1">
    <location>
        <begin position="809"/>
        <end position="821"/>
    </location>
</feature>
<feature type="region of interest" description="Disordered" evidence="1">
    <location>
        <begin position="1"/>
        <end position="21"/>
    </location>
</feature>
<feature type="compositionally biased region" description="Basic and acidic residues" evidence="1">
    <location>
        <begin position="517"/>
        <end position="533"/>
    </location>
</feature>
<reference evidence="2" key="1">
    <citation type="journal article" date="2020" name="Stud. Mycol.">
        <title>101 Dothideomycetes genomes: a test case for predicting lifestyles and emergence of pathogens.</title>
        <authorList>
            <person name="Haridas S."/>
            <person name="Albert R."/>
            <person name="Binder M."/>
            <person name="Bloem J."/>
            <person name="Labutti K."/>
            <person name="Salamov A."/>
            <person name="Andreopoulos B."/>
            <person name="Baker S."/>
            <person name="Barry K."/>
            <person name="Bills G."/>
            <person name="Bluhm B."/>
            <person name="Cannon C."/>
            <person name="Castanera R."/>
            <person name="Culley D."/>
            <person name="Daum C."/>
            <person name="Ezra D."/>
            <person name="Gonzalez J."/>
            <person name="Henrissat B."/>
            <person name="Kuo A."/>
            <person name="Liang C."/>
            <person name="Lipzen A."/>
            <person name="Lutzoni F."/>
            <person name="Magnuson J."/>
            <person name="Mondo S."/>
            <person name="Nolan M."/>
            <person name="Ohm R."/>
            <person name="Pangilinan J."/>
            <person name="Park H.-J."/>
            <person name="Ramirez L."/>
            <person name="Alfaro M."/>
            <person name="Sun H."/>
            <person name="Tritt A."/>
            <person name="Yoshinaga Y."/>
            <person name="Zwiers L.-H."/>
            <person name="Turgeon B."/>
            <person name="Goodwin S."/>
            <person name="Spatafora J."/>
            <person name="Crous P."/>
            <person name="Grigoriev I."/>
        </authorList>
    </citation>
    <scope>NUCLEOTIDE SEQUENCE</scope>
    <source>
        <strain evidence="2">CBS 110217</strain>
    </source>
</reference>
<feature type="compositionally biased region" description="Acidic residues" evidence="1">
    <location>
        <begin position="469"/>
        <end position="481"/>
    </location>
</feature>
<feature type="region of interest" description="Disordered" evidence="1">
    <location>
        <begin position="462"/>
        <end position="601"/>
    </location>
</feature>
<dbReference type="EMBL" id="ML978179">
    <property type="protein sequence ID" value="KAF2031578.1"/>
    <property type="molecule type" value="Genomic_DNA"/>
</dbReference>
<feature type="compositionally biased region" description="Low complexity" evidence="1">
    <location>
        <begin position="584"/>
        <end position="593"/>
    </location>
</feature>
<feature type="region of interest" description="Disordered" evidence="1">
    <location>
        <begin position="645"/>
        <end position="681"/>
    </location>
</feature>
<feature type="region of interest" description="Disordered" evidence="1">
    <location>
        <begin position="1005"/>
        <end position="1033"/>
    </location>
</feature>
<evidence type="ECO:0000256" key="1">
    <source>
        <dbReference type="SAM" id="MobiDB-lite"/>
    </source>
</evidence>
<feature type="compositionally biased region" description="Acidic residues" evidence="1">
    <location>
        <begin position="356"/>
        <end position="368"/>
    </location>
</feature>
<evidence type="ECO:0000313" key="2">
    <source>
        <dbReference type="EMBL" id="KAF2031578.1"/>
    </source>
</evidence>
<feature type="compositionally biased region" description="Basic and acidic residues" evidence="1">
    <location>
        <begin position="853"/>
        <end position="893"/>
    </location>
</feature>
<feature type="compositionally biased region" description="Basic and acidic residues" evidence="1">
    <location>
        <begin position="216"/>
        <end position="231"/>
    </location>
</feature>
<feature type="compositionally biased region" description="Basic and acidic residues" evidence="1">
    <location>
        <begin position="241"/>
        <end position="281"/>
    </location>
</feature>
<feature type="compositionally biased region" description="Acidic residues" evidence="1">
    <location>
        <begin position="822"/>
        <end position="846"/>
    </location>
</feature>
<keyword evidence="3" id="KW-1185">Reference proteome</keyword>
<proteinExistence type="predicted"/>
<sequence length="1051" mass="115622">MPSRSENAKSQSPLRKTSSLGIKVIEMPAGIIFADHDAERQYHQALADGASVKHEYQCEIEALKKELESVLSSKGDETPDDNTAMDTRNNKIKPDGAEPDASEQQDHPASATGDRNIALQSDVSARNIQIQDVEKSVKSLKTEHERSKNCSSEIIEDLHERVNAVQNDLAWTSKERDELQSKLTVAEVERSKQSGAHLQRITSLEEQLAKSNDALNEEHEKFKTTREESGKHTKATTVAEQEVHDFRKDRSELNQKLKELRDNHDELTQDMRDLKEDKDKLTSEKAILEENVDDLLDKNEKLKDELQAEHKNFIKKTYEVYDLKKKLDAAEKKISELEKHQAAESTWDALPAGEDAVAETSEEDEDASEREFQNGASTTPPSSPPPTGSDLLKQVPFASLAISRSTELEHNSDATNTKQNDGISDTGKVNTALPATFPTVDEPAFTTVDFTVMPNEVSNPFSKFIEAPSADDDDDEDASTTDEEHHNETDDEKYLTSRAPTAVPTKQISQLSSFELDPVKAIKDSSESERPVVAEEIIEDAAPVGNEIPANAAEGTANSEVADSEHETVDQELLPSLEGLAQKSAPPSSSAAPVDKGGKAAFATSAPPKITYVTPFLALQAASKERALQDDELDFEHVEIKSAATQARQVEQAPVRSKFPAREGKSNAPSPVKTLPAPKAASRSLTTLNPLANEFKPSAGFSLWNPRTKEDEMAGWKNAMTKFLAPKVVSVPATKSPKKTSVPVAKAGAEHEVTRSANEMAIEKSVEQSGSSSSKNLETEPSGGEKQNTEPDLSNKGNFADFRVLIAKTKSEKQQVGKDQDGGETAEEVIEDEYDDEESEDDESSEDSLAGDCPDHEKVEKNDAEVVEKNDAEEVEKNDVQRVKKNDAKEKDVSQNGPDDIAIVGTDGSQDETPGEEHLQHHKRMQGPPKDENAEDESPTIDPSILGAPVVEANPSSPPPKDSKAMVDTDSTPKQPGEATNRAGLERVATTARWFRSTTARIRALNDDQPMGNKWSESVERPPASFRWKPQAPWQCSQHREPWTWQTEWRL</sequence>
<protein>
    <submittedName>
        <fullName evidence="2">Uncharacterized protein</fullName>
    </submittedName>
</protein>
<evidence type="ECO:0000313" key="3">
    <source>
        <dbReference type="Proteomes" id="UP000799777"/>
    </source>
</evidence>
<feature type="compositionally biased region" description="Polar residues" evidence="1">
    <location>
        <begin position="504"/>
        <end position="513"/>
    </location>
</feature>
<organism evidence="2 3">
    <name type="scientific">Setomelanomma holmii</name>
    <dbReference type="NCBI Taxonomy" id="210430"/>
    <lineage>
        <taxon>Eukaryota</taxon>
        <taxon>Fungi</taxon>
        <taxon>Dikarya</taxon>
        <taxon>Ascomycota</taxon>
        <taxon>Pezizomycotina</taxon>
        <taxon>Dothideomycetes</taxon>
        <taxon>Pleosporomycetidae</taxon>
        <taxon>Pleosporales</taxon>
        <taxon>Pleosporineae</taxon>
        <taxon>Phaeosphaeriaceae</taxon>
        <taxon>Setomelanomma</taxon>
    </lineage>
</organism>
<dbReference type="AlphaFoldDB" id="A0A9P4LN27"/>
<feature type="region of interest" description="Disordered" evidence="1">
    <location>
        <begin position="210"/>
        <end position="281"/>
    </location>
</feature>
<feature type="region of interest" description="Disordered" evidence="1">
    <location>
        <begin position="335"/>
        <end position="435"/>
    </location>
</feature>
<comment type="caution">
    <text evidence="2">The sequence shown here is derived from an EMBL/GenBank/DDBJ whole genome shotgun (WGS) entry which is preliminary data.</text>
</comment>
<feature type="region of interest" description="Disordered" evidence="1">
    <location>
        <begin position="69"/>
        <end position="125"/>
    </location>
</feature>
<accession>A0A9P4LN27</accession>
<dbReference type="Proteomes" id="UP000799777">
    <property type="component" value="Unassembled WGS sequence"/>
</dbReference>
<feature type="compositionally biased region" description="Basic and acidic residues" evidence="1">
    <location>
        <begin position="482"/>
        <end position="495"/>
    </location>
</feature>
<feature type="region of interest" description="Disordered" evidence="1">
    <location>
        <begin position="730"/>
        <end position="986"/>
    </location>
</feature>